<evidence type="ECO:0000256" key="11">
    <source>
        <dbReference type="SAM" id="Phobius"/>
    </source>
</evidence>
<evidence type="ECO:0000256" key="7">
    <source>
        <dbReference type="ARBA" id="ARBA00022989"/>
    </source>
</evidence>
<dbReference type="Proteomes" id="UP000237003">
    <property type="component" value="Unassembled WGS sequence"/>
</dbReference>
<dbReference type="EMBL" id="PQLX01000013">
    <property type="protein sequence ID" value="POU61202.1"/>
    <property type="molecule type" value="Genomic_DNA"/>
</dbReference>
<dbReference type="GO" id="GO:0005886">
    <property type="term" value="C:plasma membrane"/>
    <property type="evidence" value="ECO:0007669"/>
    <property type="project" value="UniProtKB-SubCell"/>
</dbReference>
<dbReference type="FunFam" id="3.30.70.270:FF:000001">
    <property type="entry name" value="Diguanylate cyclase domain protein"/>
    <property type="match status" value="1"/>
</dbReference>
<dbReference type="SUPFAM" id="SSF103190">
    <property type="entry name" value="Sensory domain-like"/>
    <property type="match status" value="1"/>
</dbReference>
<proteinExistence type="predicted"/>
<dbReference type="InterPro" id="IPR050469">
    <property type="entry name" value="Diguanylate_Cyclase"/>
</dbReference>
<dbReference type="InterPro" id="IPR029151">
    <property type="entry name" value="Sensor-like_sf"/>
</dbReference>
<gene>
    <name evidence="13" type="ORF">C3430_24670</name>
</gene>
<evidence type="ECO:0000256" key="2">
    <source>
        <dbReference type="ARBA" id="ARBA00004651"/>
    </source>
</evidence>
<dbReference type="GO" id="GO:0005525">
    <property type="term" value="F:GTP binding"/>
    <property type="evidence" value="ECO:0007669"/>
    <property type="project" value="UniProtKB-KW"/>
</dbReference>
<dbReference type="Gene3D" id="3.30.70.270">
    <property type="match status" value="1"/>
</dbReference>
<dbReference type="Pfam" id="PF02743">
    <property type="entry name" value="dCache_1"/>
    <property type="match status" value="1"/>
</dbReference>
<feature type="domain" description="GGDEF" evidence="12">
    <location>
        <begin position="358"/>
        <end position="487"/>
    </location>
</feature>
<evidence type="ECO:0000313" key="14">
    <source>
        <dbReference type="Proteomes" id="UP000237003"/>
    </source>
</evidence>
<name>A0A2S4RR78_CITAM</name>
<dbReference type="PROSITE" id="PS50887">
    <property type="entry name" value="GGDEF"/>
    <property type="match status" value="1"/>
</dbReference>
<dbReference type="PANTHER" id="PTHR45138">
    <property type="entry name" value="REGULATORY COMPONENTS OF SENSORY TRANSDUCTION SYSTEM"/>
    <property type="match status" value="1"/>
</dbReference>
<evidence type="ECO:0000256" key="1">
    <source>
        <dbReference type="ARBA" id="ARBA00001946"/>
    </source>
</evidence>
<comment type="cofactor">
    <cofactor evidence="1">
        <name>Mg(2+)</name>
        <dbReference type="ChEBI" id="CHEBI:18420"/>
    </cofactor>
</comment>
<evidence type="ECO:0000256" key="10">
    <source>
        <dbReference type="ARBA" id="ARBA00034247"/>
    </source>
</evidence>
<dbReference type="SUPFAM" id="SSF55073">
    <property type="entry name" value="Nucleotide cyclase"/>
    <property type="match status" value="1"/>
</dbReference>
<reference evidence="13 14" key="1">
    <citation type="submission" date="2018-01" db="EMBL/GenBank/DDBJ databases">
        <title>Complete genome sequences of 14 Citrobacter spp. isolated from plant in Canada.</title>
        <authorList>
            <person name="Bhandare S.G."/>
            <person name="Colavecchio A."/>
            <person name="Jeukens J."/>
            <person name="Emond-Rheault J.-G."/>
            <person name="Freschi L."/>
            <person name="Hamel J."/>
            <person name="Kukavica-Ibrulj I."/>
            <person name="Levesque R."/>
            <person name="Goodridge L."/>
        </authorList>
    </citation>
    <scope>NUCLEOTIDE SEQUENCE [LARGE SCALE GENOMIC DNA]</scope>
    <source>
        <strain evidence="13 14">S1285</strain>
    </source>
</reference>
<comment type="subcellular location">
    <subcellularLocation>
        <location evidence="2">Cell membrane</location>
        <topology evidence="2">Multi-pass membrane protein</topology>
    </subcellularLocation>
</comment>
<keyword evidence="7 11" id="KW-1133">Transmembrane helix</keyword>
<dbReference type="CDD" id="cd01949">
    <property type="entry name" value="GGDEF"/>
    <property type="match status" value="1"/>
</dbReference>
<evidence type="ECO:0000256" key="4">
    <source>
        <dbReference type="ARBA" id="ARBA00012528"/>
    </source>
</evidence>
<dbReference type="InterPro" id="IPR000160">
    <property type="entry name" value="GGDEF_dom"/>
</dbReference>
<evidence type="ECO:0000256" key="3">
    <source>
        <dbReference type="ARBA" id="ARBA00004665"/>
    </source>
</evidence>
<evidence type="ECO:0000256" key="8">
    <source>
        <dbReference type="ARBA" id="ARBA00023134"/>
    </source>
</evidence>
<comment type="caution">
    <text evidence="13">The sequence shown here is derived from an EMBL/GenBank/DDBJ whole genome shotgun (WGS) entry which is preliminary data.</text>
</comment>
<accession>A0A2S4RR78</accession>
<evidence type="ECO:0000313" key="13">
    <source>
        <dbReference type="EMBL" id="POU61202.1"/>
    </source>
</evidence>
<organism evidence="13 14">
    <name type="scientific">Citrobacter amalonaticus</name>
    <dbReference type="NCBI Taxonomy" id="35703"/>
    <lineage>
        <taxon>Bacteria</taxon>
        <taxon>Pseudomonadati</taxon>
        <taxon>Pseudomonadota</taxon>
        <taxon>Gammaproteobacteria</taxon>
        <taxon>Enterobacterales</taxon>
        <taxon>Enterobacteriaceae</taxon>
        <taxon>Citrobacter</taxon>
    </lineage>
</organism>
<protein>
    <recommendedName>
        <fullName evidence="4">diguanylate cyclase</fullName>
        <ecNumber evidence="4">2.7.7.65</ecNumber>
    </recommendedName>
</protein>
<keyword evidence="8" id="KW-0547">Nucleotide-binding</keyword>
<sequence>MFMILTTSYYVVDNLRTKVSNVYLDISRNYTSNIAKLYIDEILSTVESKIIAASRDLGRREIDMSHAQEDVLRSVVSILDNSPELDAIIMTDKEGKFVRVPDNDNKDIFPDNSIKQRAWFIHEANSPFHIRFTEPHSDIFTGVATVTVSAPMLNQYGKFNGVLAFDINLLKINKNMEKMRPPIEGRIILLSSSGQHIADDMIDNNWEPDNIDSIYPLLKRHGGKYYDSGSNAWFFSYQFEGPRWTLIYTISNKHLQEQVWAETQGVVYGFVVLTIIVLSFGFYLKYHWGKKLFNIIGHIKTGTPEGHDNLENILSQEIHLSKNREKTLTSESQCDALTGALNRRAMESDLEKRIAEKKAFSFSLIDVDNFKNINDKYGHVAGDAVLKGIAAQCQDIVEIYGCHLYRYGGEEFAIIFDKMTIEQAVMVLKKCHTAVRDREWREADLTVTFSAGVSQFQNQEKHELIEQVDRLLYQAKQAGKDRTAFLS</sequence>
<dbReference type="GO" id="GO:0052621">
    <property type="term" value="F:diguanylate cyclase activity"/>
    <property type="evidence" value="ECO:0007669"/>
    <property type="project" value="UniProtKB-EC"/>
</dbReference>
<dbReference type="InterPro" id="IPR029787">
    <property type="entry name" value="Nucleotide_cyclase"/>
</dbReference>
<evidence type="ECO:0000256" key="9">
    <source>
        <dbReference type="ARBA" id="ARBA00023136"/>
    </source>
</evidence>
<dbReference type="NCBIfam" id="TIGR00254">
    <property type="entry name" value="GGDEF"/>
    <property type="match status" value="1"/>
</dbReference>
<comment type="pathway">
    <text evidence="3">Purine metabolism; 3',5'-cyclic di-GMP biosynthesis.</text>
</comment>
<dbReference type="CDD" id="cd18773">
    <property type="entry name" value="PDC1_HK_sensor"/>
    <property type="match status" value="1"/>
</dbReference>
<evidence type="ECO:0000259" key="12">
    <source>
        <dbReference type="PROSITE" id="PS50887"/>
    </source>
</evidence>
<dbReference type="Gene3D" id="3.30.450.20">
    <property type="entry name" value="PAS domain"/>
    <property type="match status" value="2"/>
</dbReference>
<dbReference type="SMART" id="SM00267">
    <property type="entry name" value="GGDEF"/>
    <property type="match status" value="1"/>
</dbReference>
<dbReference type="Pfam" id="PF00990">
    <property type="entry name" value="GGDEF"/>
    <property type="match status" value="1"/>
</dbReference>
<keyword evidence="9 11" id="KW-0472">Membrane</keyword>
<dbReference type="InterPro" id="IPR033479">
    <property type="entry name" value="dCache_1"/>
</dbReference>
<evidence type="ECO:0000256" key="6">
    <source>
        <dbReference type="ARBA" id="ARBA00022692"/>
    </source>
</evidence>
<keyword evidence="6 11" id="KW-0812">Transmembrane</keyword>
<comment type="catalytic activity">
    <reaction evidence="10">
        <text>2 GTP = 3',3'-c-di-GMP + 2 diphosphate</text>
        <dbReference type="Rhea" id="RHEA:24898"/>
        <dbReference type="ChEBI" id="CHEBI:33019"/>
        <dbReference type="ChEBI" id="CHEBI:37565"/>
        <dbReference type="ChEBI" id="CHEBI:58805"/>
        <dbReference type="EC" id="2.7.7.65"/>
    </reaction>
</comment>
<evidence type="ECO:0000256" key="5">
    <source>
        <dbReference type="ARBA" id="ARBA00022475"/>
    </source>
</evidence>
<feature type="transmembrane region" description="Helical" evidence="11">
    <location>
        <begin position="265"/>
        <end position="284"/>
    </location>
</feature>
<dbReference type="AlphaFoldDB" id="A0A2S4RR78"/>
<keyword evidence="5" id="KW-1003">Cell membrane</keyword>
<dbReference type="EC" id="2.7.7.65" evidence="4"/>
<keyword evidence="8" id="KW-0342">GTP-binding</keyword>
<dbReference type="GO" id="GO:0043709">
    <property type="term" value="P:cell adhesion involved in single-species biofilm formation"/>
    <property type="evidence" value="ECO:0007669"/>
    <property type="project" value="TreeGrafter"/>
</dbReference>
<dbReference type="PANTHER" id="PTHR45138:SF24">
    <property type="entry name" value="DIGUANYLATE CYCLASE DGCC-RELATED"/>
    <property type="match status" value="1"/>
</dbReference>
<dbReference type="GO" id="GO:1902201">
    <property type="term" value="P:negative regulation of bacterial-type flagellum-dependent cell motility"/>
    <property type="evidence" value="ECO:0007669"/>
    <property type="project" value="TreeGrafter"/>
</dbReference>
<dbReference type="InterPro" id="IPR043128">
    <property type="entry name" value="Rev_trsase/Diguanyl_cyclase"/>
</dbReference>